<reference evidence="4" key="1">
    <citation type="journal article" date="2019" name="Int. J. Syst. Evol. Microbiol.">
        <title>The Global Catalogue of Microorganisms (GCM) 10K type strain sequencing project: providing services to taxonomists for standard genome sequencing and annotation.</title>
        <authorList>
            <consortium name="The Broad Institute Genomics Platform"/>
            <consortium name="The Broad Institute Genome Sequencing Center for Infectious Disease"/>
            <person name="Wu L."/>
            <person name="Ma J."/>
        </authorList>
    </citation>
    <scope>NUCLEOTIDE SEQUENCE [LARGE SCALE GENOMIC DNA]</scope>
    <source>
        <strain evidence="4">CGMCC 1.6784</strain>
    </source>
</reference>
<keyword evidence="1" id="KW-0812">Transmembrane</keyword>
<evidence type="ECO:0000313" key="3">
    <source>
        <dbReference type="EMBL" id="GGN47647.1"/>
    </source>
</evidence>
<gene>
    <name evidence="3" type="ORF">GCM10011349_16260</name>
</gene>
<keyword evidence="1" id="KW-1133">Transmembrane helix</keyword>
<dbReference type="EMBL" id="BMLK01000006">
    <property type="protein sequence ID" value="GGN47647.1"/>
    <property type="molecule type" value="Genomic_DNA"/>
</dbReference>
<evidence type="ECO:0000313" key="4">
    <source>
        <dbReference type="Proteomes" id="UP000605099"/>
    </source>
</evidence>
<evidence type="ECO:0000256" key="1">
    <source>
        <dbReference type="SAM" id="Phobius"/>
    </source>
</evidence>
<dbReference type="Proteomes" id="UP000605099">
    <property type="component" value="Unassembled WGS sequence"/>
</dbReference>
<feature type="signal peptide" evidence="2">
    <location>
        <begin position="1"/>
        <end position="16"/>
    </location>
</feature>
<name>A0ABQ2JKC0_9SPHN</name>
<sequence>MVASLLMAFLALPLHAASPQFDGPSEVTTDAGNTMLEWQSDAPVSLEMSTTPDFAQTTELYTGAAHRYFLSGLENGDYYLRLTTNQGAVSTPLLVSVAHQSLSRALLLVAIGALVTLAIVATILRGARDE</sequence>
<keyword evidence="4" id="KW-1185">Reference proteome</keyword>
<evidence type="ECO:0008006" key="5">
    <source>
        <dbReference type="Google" id="ProtNLM"/>
    </source>
</evidence>
<accession>A0ABQ2JKC0</accession>
<keyword evidence="1" id="KW-0472">Membrane</keyword>
<dbReference type="RefSeq" id="WP_188819162.1">
    <property type="nucleotide sequence ID" value="NZ_BMLK01000006.1"/>
</dbReference>
<protein>
    <recommendedName>
        <fullName evidence="5">Two component regulator three Y domain-containing protein</fullName>
    </recommendedName>
</protein>
<keyword evidence="2" id="KW-0732">Signal</keyword>
<proteinExistence type="predicted"/>
<evidence type="ECO:0000256" key="2">
    <source>
        <dbReference type="SAM" id="SignalP"/>
    </source>
</evidence>
<organism evidence="3 4">
    <name type="scientific">Novosphingobium indicum</name>
    <dbReference type="NCBI Taxonomy" id="462949"/>
    <lineage>
        <taxon>Bacteria</taxon>
        <taxon>Pseudomonadati</taxon>
        <taxon>Pseudomonadota</taxon>
        <taxon>Alphaproteobacteria</taxon>
        <taxon>Sphingomonadales</taxon>
        <taxon>Sphingomonadaceae</taxon>
        <taxon>Novosphingobium</taxon>
    </lineage>
</organism>
<comment type="caution">
    <text evidence="3">The sequence shown here is derived from an EMBL/GenBank/DDBJ whole genome shotgun (WGS) entry which is preliminary data.</text>
</comment>
<feature type="transmembrane region" description="Helical" evidence="1">
    <location>
        <begin position="105"/>
        <end position="124"/>
    </location>
</feature>
<feature type="chain" id="PRO_5045786781" description="Two component regulator three Y domain-containing protein" evidence="2">
    <location>
        <begin position="17"/>
        <end position="130"/>
    </location>
</feature>